<dbReference type="RefSeq" id="WP_096447032.1">
    <property type="nucleotide sequence ID" value="NZ_JBHSOG010000002.1"/>
</dbReference>
<accession>A0ABW1AKU7</accession>
<organism evidence="1 2">
    <name type="scientific">Thauera sinica</name>
    <dbReference type="NCBI Taxonomy" id="2665146"/>
    <lineage>
        <taxon>Bacteria</taxon>
        <taxon>Pseudomonadati</taxon>
        <taxon>Pseudomonadota</taxon>
        <taxon>Betaproteobacteria</taxon>
        <taxon>Rhodocyclales</taxon>
        <taxon>Zoogloeaceae</taxon>
        <taxon>Thauera</taxon>
    </lineage>
</organism>
<evidence type="ECO:0000313" key="2">
    <source>
        <dbReference type="Proteomes" id="UP001595974"/>
    </source>
</evidence>
<protein>
    <submittedName>
        <fullName evidence="1">Uncharacterized protein</fullName>
    </submittedName>
</protein>
<reference evidence="2" key="1">
    <citation type="journal article" date="2019" name="Int. J. Syst. Evol. Microbiol.">
        <title>The Global Catalogue of Microorganisms (GCM) 10K type strain sequencing project: providing services to taxonomists for standard genome sequencing and annotation.</title>
        <authorList>
            <consortium name="The Broad Institute Genomics Platform"/>
            <consortium name="The Broad Institute Genome Sequencing Center for Infectious Disease"/>
            <person name="Wu L."/>
            <person name="Ma J."/>
        </authorList>
    </citation>
    <scope>NUCLEOTIDE SEQUENCE [LARGE SCALE GENOMIC DNA]</scope>
    <source>
        <strain evidence="2">SHR3</strain>
    </source>
</reference>
<name>A0ABW1AKU7_9RHOO</name>
<proteinExistence type="predicted"/>
<evidence type="ECO:0000313" key="1">
    <source>
        <dbReference type="EMBL" id="MFC5767781.1"/>
    </source>
</evidence>
<dbReference type="EMBL" id="JBHSOG010000002">
    <property type="protein sequence ID" value="MFC5767781.1"/>
    <property type="molecule type" value="Genomic_DNA"/>
</dbReference>
<comment type="caution">
    <text evidence="1">The sequence shown here is derived from an EMBL/GenBank/DDBJ whole genome shotgun (WGS) entry which is preliminary data.</text>
</comment>
<keyword evidence="2" id="KW-1185">Reference proteome</keyword>
<dbReference type="Proteomes" id="UP001595974">
    <property type="component" value="Unassembled WGS sequence"/>
</dbReference>
<gene>
    <name evidence="1" type="ORF">ACFPTN_00180</name>
</gene>
<sequence>MNQTPAVVNTGKELSGAQWVPRFQGSNLTSELNDTFRAATEFFISALKAAGATVRISATYRPRQRAYLMHYSSKISRDEISPANVPEMDGVDIEWDHGNDATSRQAAIEMSSSYGIVYPPALISRHTERAAIDMTITGIIGRTMLNAREQEIEVTSHLILYQIGATYGCHKLTSDPPHWSDNGH</sequence>